<name>G4Q7D4_ACIIR</name>
<feature type="binding site" evidence="10">
    <location>
        <begin position="420"/>
        <end position="422"/>
    </location>
    <ligand>
        <name>L-glutamate</name>
        <dbReference type="ChEBI" id="CHEBI:29985"/>
    </ligand>
</feature>
<dbReference type="InterPro" id="IPR043138">
    <property type="entry name" value="GGT_lsub"/>
</dbReference>
<dbReference type="FunCoup" id="G4Q7D4">
    <property type="interactions" value="163"/>
</dbReference>
<accession>G4Q7D4</accession>
<dbReference type="InParanoid" id="G4Q7D4"/>
<dbReference type="InterPro" id="IPR029055">
    <property type="entry name" value="Ntn_hydrolases_N"/>
</dbReference>
<evidence type="ECO:0000256" key="1">
    <source>
        <dbReference type="ARBA" id="ARBA00001049"/>
    </source>
</evidence>
<dbReference type="HOGENOM" id="CLU_014813_0_3_9"/>
<evidence type="ECO:0000256" key="10">
    <source>
        <dbReference type="PIRSR" id="PIRSR600101-2"/>
    </source>
</evidence>
<keyword evidence="7 11" id="KW-0012">Acyltransferase</keyword>
<dbReference type="NCBIfam" id="TIGR00066">
    <property type="entry name" value="g_glut_trans"/>
    <property type="match status" value="1"/>
</dbReference>
<dbReference type="SUPFAM" id="SSF56235">
    <property type="entry name" value="N-terminal nucleophile aminohydrolases (Ntn hydrolases)"/>
    <property type="match status" value="1"/>
</dbReference>
<feature type="active site" description="Nucleophile" evidence="9">
    <location>
        <position position="402"/>
    </location>
</feature>
<comment type="catalytic activity">
    <reaction evidence="1 11">
        <text>an S-substituted glutathione + H2O = an S-substituted L-cysteinylglycine + L-glutamate</text>
        <dbReference type="Rhea" id="RHEA:59468"/>
        <dbReference type="ChEBI" id="CHEBI:15377"/>
        <dbReference type="ChEBI" id="CHEBI:29985"/>
        <dbReference type="ChEBI" id="CHEBI:90779"/>
        <dbReference type="ChEBI" id="CHEBI:143103"/>
        <dbReference type="EC" id="3.4.19.13"/>
    </reaction>
</comment>
<dbReference type="InterPro" id="IPR055262">
    <property type="entry name" value="GGT_CS"/>
</dbReference>
<evidence type="ECO:0000313" key="13">
    <source>
        <dbReference type="EMBL" id="AEQ21472.1"/>
    </source>
</evidence>
<dbReference type="InterPro" id="IPR043137">
    <property type="entry name" value="GGT_ssub_C"/>
</dbReference>
<evidence type="ECO:0000313" key="14">
    <source>
        <dbReference type="Proteomes" id="UP000007093"/>
    </source>
</evidence>
<dbReference type="PANTHER" id="PTHR43199:SF1">
    <property type="entry name" value="GLUTATHIONE HYDROLASE PROENZYME"/>
    <property type="match status" value="1"/>
</dbReference>
<comment type="similarity">
    <text evidence="3 11">Belongs to the gamma-glutamyltransferase family.</text>
</comment>
<comment type="subunit">
    <text evidence="11">This enzyme consists of two polypeptide chains, which are synthesized in precursor form from a single polypeptide.</text>
</comment>
<reference evidence="13 14" key="1">
    <citation type="journal article" date="2011" name="J. Bacteriol.">
        <title>Complete genome sequence of Acidaminococcus intestini RYC-MR95, a Gram-negative bacterium from the phylum Firmicutes.</title>
        <authorList>
            <person name="D'Auria G."/>
            <person name="Galan J.C."/>
            <person name="Rodriguez-Alcayna M."/>
            <person name="Moya A."/>
            <person name="Baquero F."/>
            <person name="Latorre A."/>
        </authorList>
    </citation>
    <scope>NUCLEOTIDE SEQUENCE [LARGE SCALE GENOMIC DNA]</scope>
    <source>
        <strain evidence="13 14">RyC-MR95</strain>
    </source>
</reference>
<protein>
    <recommendedName>
        <fullName evidence="11">Glutathione hydrolase proenzyme</fullName>
        <ecNumber evidence="11">2.3.2.2</ecNumber>
        <ecNumber evidence="11">3.4.19.13</ecNumber>
    </recommendedName>
    <component>
        <recommendedName>
            <fullName evidence="11">Glutathione hydrolase large chain</fullName>
        </recommendedName>
    </component>
    <component>
        <recommendedName>
            <fullName evidence="11">Glutathione hydrolase small chain</fullName>
        </recommendedName>
    </component>
</protein>
<dbReference type="UniPathway" id="UPA00204"/>
<dbReference type="PATRIC" id="fig|568816.4.peg.221"/>
<dbReference type="EC" id="3.4.19.13" evidence="11"/>
<organism evidence="13 14">
    <name type="scientific">Acidaminococcus intestini (strain RyC-MR95)</name>
    <dbReference type="NCBI Taxonomy" id="568816"/>
    <lineage>
        <taxon>Bacteria</taxon>
        <taxon>Bacillati</taxon>
        <taxon>Bacillota</taxon>
        <taxon>Negativicutes</taxon>
        <taxon>Acidaminococcales</taxon>
        <taxon>Acidaminococcaceae</taxon>
        <taxon>Acidaminococcus</taxon>
    </lineage>
</organism>
<feature type="chain" id="PRO_5003467562" description="Glutathione hydrolase proenzyme" evidence="12">
    <location>
        <begin position="48"/>
        <end position="598"/>
    </location>
</feature>
<dbReference type="PROSITE" id="PS00462">
    <property type="entry name" value="G_GLU_TRANSPEPTIDASE"/>
    <property type="match status" value="1"/>
</dbReference>
<evidence type="ECO:0000256" key="5">
    <source>
        <dbReference type="ARBA" id="ARBA00022801"/>
    </source>
</evidence>
<evidence type="ECO:0000256" key="12">
    <source>
        <dbReference type="SAM" id="SignalP"/>
    </source>
</evidence>
<dbReference type="eggNOG" id="COG0405">
    <property type="taxonomic scope" value="Bacteria"/>
</dbReference>
<proteinExistence type="inferred from homology"/>
<keyword evidence="14" id="KW-1185">Reference proteome</keyword>
<gene>
    <name evidence="13" type="primary">ggt</name>
    <name evidence="13" type="ordered locus">Acin_0228</name>
</gene>
<comment type="PTM">
    <text evidence="11">Cleaved by autocatalysis into a large and a small subunit.</text>
</comment>
<dbReference type="Gene3D" id="3.60.20.40">
    <property type="match status" value="1"/>
</dbReference>
<comment type="catalytic activity">
    <reaction evidence="2 11">
        <text>glutathione + H2O = L-cysteinylglycine + L-glutamate</text>
        <dbReference type="Rhea" id="RHEA:28807"/>
        <dbReference type="ChEBI" id="CHEBI:15377"/>
        <dbReference type="ChEBI" id="CHEBI:29985"/>
        <dbReference type="ChEBI" id="CHEBI:57925"/>
        <dbReference type="ChEBI" id="CHEBI:61694"/>
        <dbReference type="EC" id="3.4.19.13"/>
    </reaction>
</comment>
<dbReference type="MEROPS" id="T03.001"/>
<feature type="binding site" evidence="10">
    <location>
        <position position="125"/>
    </location>
    <ligand>
        <name>L-glutamate</name>
        <dbReference type="ChEBI" id="CHEBI:29985"/>
    </ligand>
</feature>
<dbReference type="GO" id="GO:0103068">
    <property type="term" value="F:leukotriene C4 gamma-glutamyl transferase activity"/>
    <property type="evidence" value="ECO:0007669"/>
    <property type="project" value="UniProtKB-EC"/>
</dbReference>
<evidence type="ECO:0000256" key="9">
    <source>
        <dbReference type="PIRSR" id="PIRSR600101-1"/>
    </source>
</evidence>
<dbReference type="EC" id="2.3.2.2" evidence="11"/>
<comment type="catalytic activity">
    <reaction evidence="8 11">
        <text>an N-terminal (5-L-glutamyl)-[peptide] + an alpha-amino acid = 5-L-glutamyl amino acid + an N-terminal L-alpha-aminoacyl-[peptide]</text>
        <dbReference type="Rhea" id="RHEA:23904"/>
        <dbReference type="Rhea" id="RHEA-COMP:9780"/>
        <dbReference type="Rhea" id="RHEA-COMP:9795"/>
        <dbReference type="ChEBI" id="CHEBI:77644"/>
        <dbReference type="ChEBI" id="CHEBI:78597"/>
        <dbReference type="ChEBI" id="CHEBI:78599"/>
        <dbReference type="ChEBI" id="CHEBI:78608"/>
        <dbReference type="EC" id="2.3.2.2"/>
    </reaction>
</comment>
<evidence type="ECO:0000256" key="4">
    <source>
        <dbReference type="ARBA" id="ARBA00022679"/>
    </source>
</evidence>
<dbReference type="Proteomes" id="UP000007093">
    <property type="component" value="Chromosome"/>
</dbReference>
<sequence length="598" mass="64762">MDLSKLFPILFQKEVCMITWSKAKAKKKALAAVAMALSLLGPTTAFTAPANPLVTSKGKGMVVSSQALADRIGQDVLDRGGNAVDAAVAVGYALAVCHPNAGNIGGGGFAVIHTKDGEDIALDFRETAPGKATKDMYLDEKGNVDSNKSRLGYLSVGVPGTVAGMTEMLNKYGTKSLKELMGPSIEMAEKGFAVSRNMAGTLKDVGTERFTPYKASRNYFLHKDGSLYQEGEIFVQKDLGKVLRRIADDPRDFYTGKTAKLIVKDMKKNGGLITAADLAQYKPVWRKPSETTYRGYKIISMAPPSSGGPIIAEILNIMENADIEKSGFQTPETIHIMAEAMRRAYADRSEYFGDPDFVKVPLKELTDKAYAKRLYESIDEKKATPSDLVKPGLIPLKEGTQTTHYSVADRFGNAVSVTYTINDWYGSGVAVEGAGFLLNDEMDDFSAKPGVPNMYGVIGGDANAIAPYKRPLSSMSPSIISKDGKIFMVVGSPGGSRIITTVLQVISNVIDHKMPVNEAVSAPRFHMQWQPDEIRLEPENGLTEAQKKDLVARGYHLTVKPYMGDVNAIIIDPVSGEMTGSHDSRSDLSFIEVAPTKK</sequence>
<dbReference type="Pfam" id="PF01019">
    <property type="entry name" value="G_glu_transpept"/>
    <property type="match status" value="1"/>
</dbReference>
<evidence type="ECO:0000256" key="8">
    <source>
        <dbReference type="ARBA" id="ARBA00047417"/>
    </source>
</evidence>
<dbReference type="EMBL" id="CP003058">
    <property type="protein sequence ID" value="AEQ21472.1"/>
    <property type="molecule type" value="Genomic_DNA"/>
</dbReference>
<keyword evidence="11" id="KW-0317">Glutathione biosynthesis</keyword>
<keyword evidence="5 11" id="KW-0378">Hydrolase</keyword>
<dbReference type="GO" id="GO:0006750">
    <property type="term" value="P:glutathione biosynthetic process"/>
    <property type="evidence" value="ECO:0007669"/>
    <property type="project" value="UniProtKB-KW"/>
</dbReference>
<dbReference type="GO" id="GO:0036374">
    <property type="term" value="F:glutathione hydrolase activity"/>
    <property type="evidence" value="ECO:0007669"/>
    <property type="project" value="UniProtKB-UniRule"/>
</dbReference>
<evidence type="ECO:0000256" key="11">
    <source>
        <dbReference type="RuleBase" id="RU368036"/>
    </source>
</evidence>
<evidence type="ECO:0000256" key="2">
    <source>
        <dbReference type="ARBA" id="ARBA00001089"/>
    </source>
</evidence>
<dbReference type="STRING" id="568816.Acin_0228"/>
<dbReference type="InterPro" id="IPR051792">
    <property type="entry name" value="GGT_bact"/>
</dbReference>
<dbReference type="PRINTS" id="PR01210">
    <property type="entry name" value="GGTRANSPTASE"/>
</dbReference>
<evidence type="ECO:0000256" key="7">
    <source>
        <dbReference type="ARBA" id="ARBA00023315"/>
    </source>
</evidence>
<keyword evidence="12" id="KW-0732">Signal</keyword>
<comment type="pathway">
    <text evidence="11">Sulfur metabolism; glutathione metabolism.</text>
</comment>
<dbReference type="Gene3D" id="1.10.246.130">
    <property type="match status" value="1"/>
</dbReference>
<feature type="binding site" evidence="10">
    <location>
        <position position="444"/>
    </location>
    <ligand>
        <name>L-glutamate</name>
        <dbReference type="ChEBI" id="CHEBI:29985"/>
    </ligand>
</feature>
<dbReference type="GO" id="GO:0006751">
    <property type="term" value="P:glutathione catabolic process"/>
    <property type="evidence" value="ECO:0007669"/>
    <property type="project" value="UniProtKB-UniRule"/>
</dbReference>
<keyword evidence="6 11" id="KW-0865">Zymogen</keyword>
<dbReference type="KEGG" id="ain:Acin_0228"/>
<feature type="binding site" evidence="10">
    <location>
        <begin position="473"/>
        <end position="474"/>
    </location>
    <ligand>
        <name>L-glutamate</name>
        <dbReference type="ChEBI" id="CHEBI:29985"/>
    </ligand>
</feature>
<keyword evidence="4 11" id="KW-0808">Transferase</keyword>
<evidence type="ECO:0000256" key="6">
    <source>
        <dbReference type="ARBA" id="ARBA00023145"/>
    </source>
</evidence>
<feature type="signal peptide" evidence="12">
    <location>
        <begin position="1"/>
        <end position="47"/>
    </location>
</feature>
<dbReference type="InterPro" id="IPR000101">
    <property type="entry name" value="GGT_peptidase"/>
</dbReference>
<feature type="binding site" evidence="10">
    <location>
        <position position="495"/>
    </location>
    <ligand>
        <name>L-glutamate</name>
        <dbReference type="ChEBI" id="CHEBI:29985"/>
    </ligand>
</feature>
<dbReference type="PANTHER" id="PTHR43199">
    <property type="entry name" value="GLUTATHIONE HYDROLASE"/>
    <property type="match status" value="1"/>
</dbReference>
<dbReference type="AlphaFoldDB" id="G4Q7D4"/>
<evidence type="ECO:0000256" key="3">
    <source>
        <dbReference type="ARBA" id="ARBA00009381"/>
    </source>
</evidence>